<evidence type="ECO:0000256" key="1">
    <source>
        <dbReference type="ARBA" id="ARBA00004651"/>
    </source>
</evidence>
<organism evidence="9 10">
    <name type="scientific">Krasilnikoviella flava</name>
    <dbReference type="NCBI Taxonomy" id="526729"/>
    <lineage>
        <taxon>Bacteria</taxon>
        <taxon>Bacillati</taxon>
        <taxon>Actinomycetota</taxon>
        <taxon>Actinomycetes</taxon>
        <taxon>Micrococcales</taxon>
        <taxon>Promicromonosporaceae</taxon>
        <taxon>Krasilnikoviella</taxon>
    </lineage>
</organism>
<keyword evidence="5 7" id="KW-1133">Transmembrane helix</keyword>
<dbReference type="AlphaFoldDB" id="A0A1T5KZ27"/>
<feature type="transmembrane region" description="Helical" evidence="7">
    <location>
        <begin position="327"/>
        <end position="349"/>
    </location>
</feature>
<feature type="transmembrane region" description="Helical" evidence="7">
    <location>
        <begin position="58"/>
        <end position="80"/>
    </location>
</feature>
<dbReference type="PANTHER" id="PTHR30489">
    <property type="entry name" value="LIPOPROTEIN-RELEASING SYSTEM TRANSMEMBRANE PROTEIN LOLE"/>
    <property type="match status" value="1"/>
</dbReference>
<feature type="domain" description="ABC3 transporter permease C-terminal" evidence="8">
    <location>
        <begin position="60"/>
        <end position="174"/>
    </location>
</feature>
<dbReference type="STRING" id="526729.SAMN04324258_2686"/>
<accession>A0A1T5KZ27</accession>
<gene>
    <name evidence="9" type="ORF">SAMN04324258_2686</name>
</gene>
<evidence type="ECO:0000256" key="3">
    <source>
        <dbReference type="ARBA" id="ARBA00022475"/>
    </source>
</evidence>
<feature type="transmembrane region" description="Helical" evidence="7">
    <location>
        <begin position="150"/>
        <end position="170"/>
    </location>
</feature>
<evidence type="ECO:0000256" key="7">
    <source>
        <dbReference type="SAM" id="Phobius"/>
    </source>
</evidence>
<evidence type="ECO:0000256" key="4">
    <source>
        <dbReference type="ARBA" id="ARBA00022692"/>
    </source>
</evidence>
<dbReference type="InterPro" id="IPR003838">
    <property type="entry name" value="ABC3_permease_C"/>
</dbReference>
<evidence type="ECO:0000259" key="8">
    <source>
        <dbReference type="Pfam" id="PF02687"/>
    </source>
</evidence>
<dbReference type="Proteomes" id="UP000189777">
    <property type="component" value="Unassembled WGS sequence"/>
</dbReference>
<keyword evidence="3" id="KW-1003">Cell membrane</keyword>
<dbReference type="PANTHER" id="PTHR30489:SF0">
    <property type="entry name" value="LIPOPROTEIN-RELEASING SYSTEM TRANSMEMBRANE PROTEIN LOLE"/>
    <property type="match status" value="1"/>
</dbReference>
<feature type="transmembrane region" description="Helical" evidence="7">
    <location>
        <begin position="288"/>
        <end position="307"/>
    </location>
</feature>
<feature type="domain" description="ABC3 transporter permease C-terminal" evidence="8">
    <location>
        <begin position="327"/>
        <end position="439"/>
    </location>
</feature>
<feature type="transmembrane region" description="Helical" evidence="7">
    <location>
        <begin position="226"/>
        <end position="247"/>
    </location>
</feature>
<evidence type="ECO:0000256" key="2">
    <source>
        <dbReference type="ARBA" id="ARBA00005236"/>
    </source>
</evidence>
<comment type="subcellular location">
    <subcellularLocation>
        <location evidence="1">Cell membrane</location>
        <topology evidence="1">Multi-pass membrane protein</topology>
    </subcellularLocation>
</comment>
<dbReference type="GO" id="GO:0098797">
    <property type="term" value="C:plasma membrane protein complex"/>
    <property type="evidence" value="ECO:0007669"/>
    <property type="project" value="TreeGrafter"/>
</dbReference>
<feature type="transmembrane region" description="Helical" evidence="7">
    <location>
        <begin position="100"/>
        <end position="130"/>
    </location>
</feature>
<dbReference type="GO" id="GO:0044874">
    <property type="term" value="P:lipoprotein localization to outer membrane"/>
    <property type="evidence" value="ECO:0007669"/>
    <property type="project" value="TreeGrafter"/>
</dbReference>
<dbReference type="EMBL" id="FUZQ01000004">
    <property type="protein sequence ID" value="SKC69027.1"/>
    <property type="molecule type" value="Genomic_DNA"/>
</dbReference>
<feature type="transmembrane region" description="Helical" evidence="7">
    <location>
        <begin position="202"/>
        <end position="220"/>
    </location>
</feature>
<feature type="transmembrane region" description="Helical" evidence="7">
    <location>
        <begin position="370"/>
        <end position="393"/>
    </location>
</feature>
<name>A0A1T5KZ27_9MICO</name>
<dbReference type="Pfam" id="PF02687">
    <property type="entry name" value="FtsX"/>
    <property type="match status" value="2"/>
</dbReference>
<evidence type="ECO:0000313" key="10">
    <source>
        <dbReference type="Proteomes" id="UP000189777"/>
    </source>
</evidence>
<keyword evidence="4 7" id="KW-0812">Transmembrane</keyword>
<evidence type="ECO:0000256" key="6">
    <source>
        <dbReference type="ARBA" id="ARBA00023136"/>
    </source>
</evidence>
<feature type="transmembrane region" description="Helical" evidence="7">
    <location>
        <begin position="413"/>
        <end position="434"/>
    </location>
</feature>
<keyword evidence="6 7" id="KW-0472">Membrane</keyword>
<reference evidence="9 10" key="1">
    <citation type="submission" date="2017-02" db="EMBL/GenBank/DDBJ databases">
        <authorList>
            <person name="Peterson S.W."/>
        </authorList>
    </citation>
    <scope>NUCLEOTIDE SEQUENCE [LARGE SCALE GENOMIC DNA]</scope>
    <source>
        <strain evidence="9 10">DSM 21481</strain>
    </source>
</reference>
<keyword evidence="10" id="KW-1185">Reference proteome</keyword>
<dbReference type="OrthoDB" id="3223244at2"/>
<evidence type="ECO:0000256" key="5">
    <source>
        <dbReference type="ARBA" id="ARBA00022989"/>
    </source>
</evidence>
<protein>
    <submittedName>
        <fullName evidence="9">Putative ABC transport system permease protein</fullName>
    </submittedName>
</protein>
<evidence type="ECO:0000313" key="9">
    <source>
        <dbReference type="EMBL" id="SKC69027.1"/>
    </source>
</evidence>
<proteinExistence type="inferred from homology"/>
<comment type="similarity">
    <text evidence="2">Belongs to the ABC-4 integral membrane protein family. LolC/E subfamily.</text>
</comment>
<sequence>MLALAARTFAHHRVSAVATGAVAMVGTALVTAMAGMLSTGLAATTSADDRSFLTQFPLILGGWIVVIVVFAMVSTVGVALEGRAGEIAGIRLIGATPRQVQWLSVLETAVVSVVAAVPGIAGGYVLGWVLHRTIRAAGLTAGAPAFAPGAALPLVGALVVLVASVAAAWLGSRTVAARSPVADAAPALDRRTGRRAGRRRRVAAAVLTAAGLALSAAVLGMDPDDLATTAMTGPGCVLVAAGLSTLAPELLSLANRALRVLPGARRTASSHLAAINLAAAPERVRPTVTFLTLFVGVAAGTLGMQGIENAAGSSGGTGELVGVINYVVVTLIAVFMAIALTNNLVATIVRRRPEFATMALIGATGAQARRMVVAEITVAALVSAVAGCLGALASTLPFAIVKSGGALAALAPAPYVLAVGVGGAITLAVTLLAGRHAIRSA</sequence>
<dbReference type="InterPro" id="IPR051447">
    <property type="entry name" value="Lipoprotein-release_system"/>
</dbReference>
<dbReference type="RefSeq" id="WP_079574954.1">
    <property type="nucleotide sequence ID" value="NZ_FUZQ01000004.1"/>
</dbReference>